<name>A0ACC1HFI2_9FUNG</name>
<evidence type="ECO:0000313" key="1">
    <source>
        <dbReference type="EMBL" id="KAJ1674096.1"/>
    </source>
</evidence>
<evidence type="ECO:0000313" key="2">
    <source>
        <dbReference type="Proteomes" id="UP001145114"/>
    </source>
</evidence>
<sequence>MMNPPSTSDPVYSKRPARGQQQHSRPLTPRMERTRSEQSTTPEAPSVGTAGEGASAEAHYAPQYSPYSTPAILEVFSVLVQLLNPRDLKFTDTMRLMALNALIIAFNSAGSAMSGYSSFRVIALNSLCHHLLQILAGNQVNLIPAAFRLLTLLFSTHKKYCKAQIELFICQTVGRLMGPVPPAADYNVGTPNDNRESPVKQQAKSPTLDRQHSEHTLPKHPGGDAETLAMSFTSFEPASFKRLTYQEQLALYCAMSLKRGVRGKIASGQVRQLLLEGFHHMMTSDEAFLADLWVNYDCDHRHGNLCDFLVAFITHNAIPPTGGDGQGDAYGSGGAGGGNGSSGGGGDSWGASNEYEAYQDMLMYHIGHMLRRAQRRQHHQITKKENSSWLPPVERLLRQKKYKDDTTHAAMRFNQKPKEGIAYLQRIGYLPAENSSDMVAKLVRFLKQAPTLDKSLVGEYLAKPSNTEVLQTYISTFDFNDRRLEEALRMILGTFRLPGESQQIERIMETFATAFFETSPEGIATKDAAFVLAFAVIMLNTDQHSPQVKSRMKFSDFCRNLRGVNGGNDFSHEFLEATYEAIRQREIVFPEEHEGEAGFEYAWKEMWSRDEPMVVHSLDLARNDNAEDDSSTPVWLSTAAAASAEQYLVEYDSVLFKAMWPRLLSVAANTLVRSNCDYLLLLALQAYQCVAELGASYGDTLCMSTTVSHLVDVCGGMSPALIKDIDRPQILFVDEHGRQKVVDTNRLYLIDSTFP</sequence>
<reference evidence="1" key="1">
    <citation type="submission" date="2022-06" db="EMBL/GenBank/DDBJ databases">
        <title>Phylogenomic reconstructions and comparative analyses of Kickxellomycotina fungi.</title>
        <authorList>
            <person name="Reynolds N.K."/>
            <person name="Stajich J.E."/>
            <person name="Barry K."/>
            <person name="Grigoriev I.V."/>
            <person name="Crous P."/>
            <person name="Smith M.E."/>
        </authorList>
    </citation>
    <scope>NUCLEOTIDE SEQUENCE</scope>
    <source>
        <strain evidence="1">RSA 2271</strain>
    </source>
</reference>
<dbReference type="Proteomes" id="UP001145114">
    <property type="component" value="Unassembled WGS sequence"/>
</dbReference>
<proteinExistence type="predicted"/>
<comment type="caution">
    <text evidence="1">The sequence shown here is derived from an EMBL/GenBank/DDBJ whole genome shotgun (WGS) entry which is preliminary data.</text>
</comment>
<dbReference type="EMBL" id="JAMZIH010006271">
    <property type="protein sequence ID" value="KAJ1674096.1"/>
    <property type="molecule type" value="Genomic_DNA"/>
</dbReference>
<feature type="non-terminal residue" evidence="1">
    <location>
        <position position="755"/>
    </location>
</feature>
<keyword evidence="2" id="KW-1185">Reference proteome</keyword>
<gene>
    <name evidence="1" type="primary">GEA2_2</name>
    <name evidence="1" type="ORF">EV182_003975</name>
</gene>
<accession>A0ACC1HFI2</accession>
<protein>
    <submittedName>
        <fullName evidence="1">GDP/GTP exchange factor for ARF</fullName>
    </submittedName>
</protein>
<organism evidence="1 2">
    <name type="scientific">Spiromyces aspiralis</name>
    <dbReference type="NCBI Taxonomy" id="68401"/>
    <lineage>
        <taxon>Eukaryota</taxon>
        <taxon>Fungi</taxon>
        <taxon>Fungi incertae sedis</taxon>
        <taxon>Zoopagomycota</taxon>
        <taxon>Kickxellomycotina</taxon>
        <taxon>Kickxellomycetes</taxon>
        <taxon>Kickxellales</taxon>
        <taxon>Kickxellaceae</taxon>
        <taxon>Spiromyces</taxon>
    </lineage>
</organism>